<evidence type="ECO:0000313" key="3">
    <source>
        <dbReference type="Proteomes" id="UP000273083"/>
    </source>
</evidence>
<evidence type="ECO:0000256" key="1">
    <source>
        <dbReference type="SAM" id="Phobius"/>
    </source>
</evidence>
<keyword evidence="3" id="KW-1185">Reference proteome</keyword>
<comment type="caution">
    <text evidence="2">The sequence shown here is derived from an EMBL/GenBank/DDBJ whole genome shotgun (WGS) entry which is preliminary data.</text>
</comment>
<dbReference type="RefSeq" id="WP_123608330.1">
    <property type="nucleotide sequence ID" value="NZ_RJVG01000002.1"/>
</dbReference>
<keyword evidence="1" id="KW-1133">Transmembrane helix</keyword>
<dbReference type="OrthoDB" id="2063671at2"/>
<dbReference type="InterPro" id="IPR012902">
    <property type="entry name" value="N_methyl_site"/>
</dbReference>
<dbReference type="InterPro" id="IPR045584">
    <property type="entry name" value="Pilin-like"/>
</dbReference>
<dbReference type="EMBL" id="RJVG01000002">
    <property type="protein sequence ID" value="ROR30640.1"/>
    <property type="molecule type" value="Genomic_DNA"/>
</dbReference>
<keyword evidence="1" id="KW-0812">Transmembrane</keyword>
<reference evidence="2 3" key="1">
    <citation type="submission" date="2018-11" db="EMBL/GenBank/DDBJ databases">
        <title>Genomic Encyclopedia of Type Strains, Phase IV (KMG-IV): sequencing the most valuable type-strain genomes for metagenomic binning, comparative biology and taxonomic classification.</title>
        <authorList>
            <person name="Goeker M."/>
        </authorList>
    </citation>
    <scope>NUCLEOTIDE SEQUENCE [LARGE SCALE GENOMIC DNA]</scope>
    <source>
        <strain evidence="2 3">DSM 26537</strain>
    </source>
</reference>
<feature type="transmembrane region" description="Helical" evidence="1">
    <location>
        <begin position="20"/>
        <end position="38"/>
    </location>
</feature>
<dbReference type="NCBIfam" id="TIGR02532">
    <property type="entry name" value="IV_pilin_GFxxxE"/>
    <property type="match status" value="1"/>
</dbReference>
<dbReference type="Gene3D" id="3.30.700.10">
    <property type="entry name" value="Glycoprotein, Type 4 Pilin"/>
    <property type="match status" value="1"/>
</dbReference>
<proteinExistence type="predicted"/>
<evidence type="ECO:0000313" key="2">
    <source>
        <dbReference type="EMBL" id="ROR30640.1"/>
    </source>
</evidence>
<gene>
    <name evidence="2" type="ORF">EDD66_102294</name>
</gene>
<dbReference type="Proteomes" id="UP000273083">
    <property type="component" value="Unassembled WGS sequence"/>
</dbReference>
<organism evidence="2 3">
    <name type="scientific">Mobilisporobacter senegalensis</name>
    <dbReference type="NCBI Taxonomy" id="1329262"/>
    <lineage>
        <taxon>Bacteria</taxon>
        <taxon>Bacillati</taxon>
        <taxon>Bacillota</taxon>
        <taxon>Clostridia</taxon>
        <taxon>Lachnospirales</taxon>
        <taxon>Lachnospiraceae</taxon>
        <taxon>Mobilisporobacter</taxon>
    </lineage>
</organism>
<protein>
    <submittedName>
        <fullName evidence="2">Prepilin-type N-terminal cleavage/methylation domain-containing protein</fullName>
    </submittedName>
</protein>
<name>A0A3N1XVJ7_9FIRM</name>
<dbReference type="AlphaFoldDB" id="A0A3N1XVJ7"/>
<dbReference type="Pfam" id="PF07963">
    <property type="entry name" value="N_methyl"/>
    <property type="match status" value="1"/>
</dbReference>
<sequence length="338" mass="38277">MFAQRDNISNIKKNNKGFSLVELLVSVAILAIVIGPVLNNFVTAARVNAKARKVQNETNIVQSIAEDVKAKSILDIATTYNDNTVPDGDKTTYTKKIIKDGRHIYDARITLNKGVYKEVSPGGDPMGYNNFKMPIISDINETKNVIATESYESSMAVSVLYNNYRWYREETKTDSGYTVDEYNEEEVRTNLHRNIRINITYSSGLITVRVEAVYTCNAVPGTGSETYVLKEVPYTSEMKGIYVFYNPIQHDKVTIYKENTITDSIDVFLVSQDTEFYPPITVENPGFVPVYSNVDTDSPLVKKDTNIRLYDVTIELYEPGVDYLVTEPRVTFHTIKEE</sequence>
<accession>A0A3N1XVJ7</accession>
<keyword evidence="1" id="KW-0472">Membrane</keyword>
<dbReference type="SUPFAM" id="SSF54523">
    <property type="entry name" value="Pili subunits"/>
    <property type="match status" value="1"/>
</dbReference>